<name>A0A1H2LW98_9ACTN</name>
<dbReference type="Gene3D" id="3.40.50.880">
    <property type="match status" value="1"/>
</dbReference>
<keyword evidence="3" id="KW-1185">Reference proteome</keyword>
<proteinExistence type="predicted"/>
<reference evidence="3" key="1">
    <citation type="submission" date="2016-10" db="EMBL/GenBank/DDBJ databases">
        <authorList>
            <person name="Varghese N."/>
            <person name="Submissions S."/>
        </authorList>
    </citation>
    <scope>NUCLEOTIDE SEQUENCE [LARGE SCALE GENOMIC DNA]</scope>
    <source>
        <strain evidence="3">DSM 45079</strain>
    </source>
</reference>
<dbReference type="STRING" id="419479.SAMN04488563_6736"/>
<dbReference type="InterPro" id="IPR029062">
    <property type="entry name" value="Class_I_gatase-like"/>
</dbReference>
<dbReference type="EMBL" id="LT629791">
    <property type="protein sequence ID" value="SDU85142.1"/>
    <property type="molecule type" value="Genomic_DNA"/>
</dbReference>
<dbReference type="SUPFAM" id="SSF52317">
    <property type="entry name" value="Class I glutamine amidotransferase-like"/>
    <property type="match status" value="1"/>
</dbReference>
<dbReference type="AlphaFoldDB" id="A0A1H2LW98"/>
<dbReference type="OrthoDB" id="189183at2"/>
<protein>
    <submittedName>
        <fullName evidence="2">Type 1 glutamine amidotransferase (GATase1)</fullName>
    </submittedName>
</protein>
<dbReference type="GO" id="GO:0016740">
    <property type="term" value="F:transferase activity"/>
    <property type="evidence" value="ECO:0007669"/>
    <property type="project" value="UniProtKB-KW"/>
</dbReference>
<organism evidence="2 3">
    <name type="scientific">Jiangella alkaliphila</name>
    <dbReference type="NCBI Taxonomy" id="419479"/>
    <lineage>
        <taxon>Bacteria</taxon>
        <taxon>Bacillati</taxon>
        <taxon>Actinomycetota</taxon>
        <taxon>Actinomycetes</taxon>
        <taxon>Jiangellales</taxon>
        <taxon>Jiangellaceae</taxon>
        <taxon>Jiangella</taxon>
    </lineage>
</organism>
<keyword evidence="2" id="KW-0315">Glutamine amidotransferase</keyword>
<sequence>MTVVMLVGDPEYDSHLTMPSIADEWRRRLGVDVRVHASSVVEDEPDFPLSTFGDLSDLADAALLVVYTRFRRIPDDEVAAIDGYLRRGGAVLGLRTANHAFRLAEESPWHDWGAAFGRDVLGSPWISHHGHSSRTDVTVAGDAPAALVAGLPPSFWVRSWLYVTDLAPWCRPVLHGVPVDPETPPVPGPVAWYGDNAGRRTFHTSLGHPDDLAAEPVRDLLAAGARWAVGL</sequence>
<evidence type="ECO:0000313" key="3">
    <source>
        <dbReference type="Proteomes" id="UP000182977"/>
    </source>
</evidence>
<accession>A0A1H2LW98</accession>
<evidence type="ECO:0000313" key="2">
    <source>
        <dbReference type="EMBL" id="SDU85142.1"/>
    </source>
</evidence>
<dbReference type="RefSeq" id="WP_046772205.1">
    <property type="nucleotide sequence ID" value="NZ_LBMC01000058.1"/>
</dbReference>
<feature type="domain" description="ThuA-like" evidence="1">
    <location>
        <begin position="46"/>
        <end position="228"/>
    </location>
</feature>
<dbReference type="InterPro" id="IPR029010">
    <property type="entry name" value="ThuA-like"/>
</dbReference>
<keyword evidence="2" id="KW-0808">Transferase</keyword>
<gene>
    <name evidence="2" type="ORF">SAMN04488563_6736</name>
</gene>
<evidence type="ECO:0000259" key="1">
    <source>
        <dbReference type="Pfam" id="PF06283"/>
    </source>
</evidence>
<dbReference type="Pfam" id="PF06283">
    <property type="entry name" value="ThuA"/>
    <property type="match status" value="1"/>
</dbReference>
<dbReference type="Proteomes" id="UP000182977">
    <property type="component" value="Chromosome I"/>
</dbReference>